<evidence type="ECO:0000259" key="4">
    <source>
        <dbReference type="Pfam" id="PF00127"/>
    </source>
</evidence>
<name>A0ABU5T2D6_9MICC</name>
<dbReference type="Gene3D" id="2.60.40.420">
    <property type="entry name" value="Cupredoxins - blue copper proteins"/>
    <property type="match status" value="2"/>
</dbReference>
<dbReference type="InterPro" id="IPR000923">
    <property type="entry name" value="BlueCu_1"/>
</dbReference>
<keyword evidence="6" id="KW-1185">Reference proteome</keyword>
<dbReference type="PANTHER" id="PTHR36507">
    <property type="entry name" value="BLL1555 PROTEIN"/>
    <property type="match status" value="1"/>
</dbReference>
<feature type="signal peptide" evidence="3">
    <location>
        <begin position="1"/>
        <end position="32"/>
    </location>
</feature>
<feature type="domain" description="Blue (type 1) copper" evidence="4">
    <location>
        <begin position="221"/>
        <end position="308"/>
    </location>
</feature>
<evidence type="ECO:0000313" key="5">
    <source>
        <dbReference type="EMBL" id="MEA5453827.1"/>
    </source>
</evidence>
<comment type="caution">
    <text evidence="5">The sequence shown here is derived from an EMBL/GenBank/DDBJ whole genome shotgun (WGS) entry which is preliminary data.</text>
</comment>
<accession>A0ABU5T2D6</accession>
<feature type="chain" id="PRO_5046001277" evidence="3">
    <location>
        <begin position="33"/>
        <end position="310"/>
    </location>
</feature>
<dbReference type="InterPro" id="IPR052721">
    <property type="entry name" value="ET_Amicyanin"/>
</dbReference>
<dbReference type="PANTHER" id="PTHR36507:SF1">
    <property type="entry name" value="BLL1555 PROTEIN"/>
    <property type="match status" value="1"/>
</dbReference>
<evidence type="ECO:0000256" key="3">
    <source>
        <dbReference type="SAM" id="SignalP"/>
    </source>
</evidence>
<protein>
    <submittedName>
        <fullName evidence="5">Plastocyanin/azurin family copper-binding protein</fullName>
    </submittedName>
</protein>
<keyword evidence="2" id="KW-0186">Copper</keyword>
<dbReference type="Pfam" id="PF00127">
    <property type="entry name" value="Copper-bind"/>
    <property type="match status" value="1"/>
</dbReference>
<dbReference type="SUPFAM" id="SSF49503">
    <property type="entry name" value="Cupredoxins"/>
    <property type="match status" value="2"/>
</dbReference>
<keyword evidence="1" id="KW-0479">Metal-binding</keyword>
<reference evidence="5 6" key="1">
    <citation type="submission" date="2023-12" db="EMBL/GenBank/DDBJ databases">
        <title>Sinomonas terricola sp. nov, isolated from litchi orchard soil in Guangdong, PR China.</title>
        <authorList>
            <person name="Jiaxin W."/>
            <person name="Yang Z."/>
            <person name="Honghui Z."/>
        </authorList>
    </citation>
    <scope>NUCLEOTIDE SEQUENCE [LARGE SCALE GENOMIC DNA]</scope>
    <source>
        <strain evidence="5 6">JGH33</strain>
    </source>
</reference>
<dbReference type="EMBL" id="JAYGGQ010000001">
    <property type="protein sequence ID" value="MEA5453827.1"/>
    <property type="molecule type" value="Genomic_DNA"/>
</dbReference>
<evidence type="ECO:0000256" key="1">
    <source>
        <dbReference type="ARBA" id="ARBA00022723"/>
    </source>
</evidence>
<evidence type="ECO:0000313" key="6">
    <source>
        <dbReference type="Proteomes" id="UP001304769"/>
    </source>
</evidence>
<dbReference type="RefSeq" id="WP_323277575.1">
    <property type="nucleotide sequence ID" value="NZ_JAYGGQ010000001.1"/>
</dbReference>
<gene>
    <name evidence="5" type="ORF">SPF06_03745</name>
</gene>
<proteinExistence type="predicted"/>
<dbReference type="Proteomes" id="UP001304769">
    <property type="component" value="Unassembled WGS sequence"/>
</dbReference>
<dbReference type="InterPro" id="IPR008972">
    <property type="entry name" value="Cupredoxin"/>
</dbReference>
<keyword evidence="3" id="KW-0732">Signal</keyword>
<evidence type="ECO:0000256" key="2">
    <source>
        <dbReference type="ARBA" id="ARBA00023008"/>
    </source>
</evidence>
<sequence length="310" mass="33001">MSFRPFSKRPLAVLVALIGLLVGLFGTAPAQASVTNNKNAVTWNVLVGEQSPDLAIQGMRFLPGEIWIDQGDVVKFWANSAEIHTVSFGTPPLPPTSIDNLLFDAVNPVGGPVFDPTEPWTNSGILSTQSSPEFPTIKAYQLKFANRGAFTFYCLIHGIMMSITIHVAAPNTPYPHTQAFYDAQAAAQGAAVLADGYALWAATAAKATPTHVYAGASDDTAMVMRFIPEADTVSVGSTVLFDLGANQVIVPHTVTFATLMQNGSLVDSGTLLPVPGLSTFSVTFDQVGTWNYFCQFHDDLGMVGSVTVTP</sequence>
<organism evidence="5 6">
    <name type="scientific">Sinomonas terricola</name>
    <dbReference type="NCBI Taxonomy" id="3110330"/>
    <lineage>
        <taxon>Bacteria</taxon>
        <taxon>Bacillati</taxon>
        <taxon>Actinomycetota</taxon>
        <taxon>Actinomycetes</taxon>
        <taxon>Micrococcales</taxon>
        <taxon>Micrococcaceae</taxon>
        <taxon>Sinomonas</taxon>
    </lineage>
</organism>